<dbReference type="Gene3D" id="3.30.710.10">
    <property type="entry name" value="Potassium Channel Kv1.1, Chain A"/>
    <property type="match status" value="1"/>
</dbReference>
<comment type="pathway">
    <text evidence="1">Protein modification; protein ubiquitination.</text>
</comment>
<evidence type="ECO:0000259" key="3">
    <source>
        <dbReference type="Pfam" id="PF00651"/>
    </source>
</evidence>
<reference evidence="4" key="1">
    <citation type="submission" date="2019-03" db="EMBL/GenBank/DDBJ databases">
        <authorList>
            <person name="Mank J."/>
            <person name="Almeida P."/>
        </authorList>
    </citation>
    <scope>NUCLEOTIDE SEQUENCE</scope>
    <source>
        <strain evidence="4">78183</strain>
    </source>
</reference>
<evidence type="ECO:0000256" key="2">
    <source>
        <dbReference type="SAM" id="MobiDB-lite"/>
    </source>
</evidence>
<dbReference type="EMBL" id="CAADRP010001885">
    <property type="protein sequence ID" value="VFU55571.1"/>
    <property type="molecule type" value="Genomic_DNA"/>
</dbReference>
<dbReference type="Pfam" id="PF00651">
    <property type="entry name" value="BTB"/>
    <property type="match status" value="1"/>
</dbReference>
<protein>
    <recommendedName>
        <fullName evidence="3">BTB domain-containing protein</fullName>
    </recommendedName>
</protein>
<dbReference type="InterPro" id="IPR044513">
    <property type="entry name" value="BT1/2/3/4/5"/>
</dbReference>
<gene>
    <name evidence="4" type="ORF">SVIM_LOCUS394739</name>
</gene>
<dbReference type="GO" id="GO:0006355">
    <property type="term" value="P:regulation of DNA-templated transcription"/>
    <property type="evidence" value="ECO:0007669"/>
    <property type="project" value="UniProtKB-ARBA"/>
</dbReference>
<dbReference type="InterPro" id="IPR011333">
    <property type="entry name" value="SKP1/BTB/POZ_sf"/>
</dbReference>
<dbReference type="SUPFAM" id="SSF54695">
    <property type="entry name" value="POZ domain"/>
    <property type="match status" value="1"/>
</dbReference>
<dbReference type="AlphaFoldDB" id="A0A6N2MMK3"/>
<sequence length="235" mass="25947">MASPDVNSPWLCAASESFGGCFNIQIDEVKSTNNVKVLEAPTSSVSDARDIPKPPPYPSTTSTTTSHCRRILVSCSVLKETKDTWDRLFKEAYGSNVYIITDSNSYIPAHCNVLSIASPVLGSILQQSKVKNGIRYISILGVPCEAVHVFIRFLVCIDFLEHDCLTKENVIDVLQVARSCDAPQLSYICGRMVVEADLMTSYKQAHERFFILYFTIPIQGEEVATSGSSHASFNH</sequence>
<proteinExistence type="predicted"/>
<dbReference type="InterPro" id="IPR000210">
    <property type="entry name" value="BTB/POZ_dom"/>
</dbReference>
<name>A0A6N2MMK3_SALVM</name>
<evidence type="ECO:0000256" key="1">
    <source>
        <dbReference type="ARBA" id="ARBA00004906"/>
    </source>
</evidence>
<feature type="region of interest" description="Disordered" evidence="2">
    <location>
        <begin position="44"/>
        <end position="64"/>
    </location>
</feature>
<feature type="domain" description="BTB" evidence="3">
    <location>
        <begin position="88"/>
        <end position="193"/>
    </location>
</feature>
<organism evidence="4">
    <name type="scientific">Salix viminalis</name>
    <name type="common">Common osier</name>
    <name type="synonym">Basket willow</name>
    <dbReference type="NCBI Taxonomy" id="40686"/>
    <lineage>
        <taxon>Eukaryota</taxon>
        <taxon>Viridiplantae</taxon>
        <taxon>Streptophyta</taxon>
        <taxon>Embryophyta</taxon>
        <taxon>Tracheophyta</taxon>
        <taxon>Spermatophyta</taxon>
        <taxon>Magnoliopsida</taxon>
        <taxon>eudicotyledons</taxon>
        <taxon>Gunneridae</taxon>
        <taxon>Pentapetalae</taxon>
        <taxon>rosids</taxon>
        <taxon>fabids</taxon>
        <taxon>Malpighiales</taxon>
        <taxon>Salicaceae</taxon>
        <taxon>Saliceae</taxon>
        <taxon>Salix</taxon>
    </lineage>
</organism>
<dbReference type="PANTHER" id="PTHR46287:SF1">
    <property type="entry name" value="BTB_POZ AND TAZ DOMAIN-CONTAINING PROTEIN 3"/>
    <property type="match status" value="1"/>
</dbReference>
<dbReference type="PANTHER" id="PTHR46287">
    <property type="entry name" value="BTB/POZ AND TAZ DOMAIN-CONTAINING PROTEIN 3-RELATED"/>
    <property type="match status" value="1"/>
</dbReference>
<accession>A0A6N2MMK3</accession>
<evidence type="ECO:0000313" key="4">
    <source>
        <dbReference type="EMBL" id="VFU55571.1"/>
    </source>
</evidence>